<gene>
    <name evidence="2" type="ORF">ACFSJ3_09965</name>
</gene>
<proteinExistence type="inferred from homology"/>
<comment type="caution">
    <text evidence="2">The sequence shown here is derived from an EMBL/GenBank/DDBJ whole genome shotgun (WGS) entry which is preliminary data.</text>
</comment>
<comment type="similarity">
    <text evidence="1">Belongs to the UPF0231 family.</text>
</comment>
<evidence type="ECO:0000313" key="2">
    <source>
        <dbReference type="EMBL" id="MFD2096308.1"/>
    </source>
</evidence>
<dbReference type="InterPro" id="IPR008249">
    <property type="entry name" value="UPF0231"/>
</dbReference>
<protein>
    <submittedName>
        <fullName evidence="2">YacL family protein</fullName>
    </submittedName>
</protein>
<dbReference type="RefSeq" id="WP_345339311.1">
    <property type="nucleotide sequence ID" value="NZ_BAABLI010000008.1"/>
</dbReference>
<accession>A0ABW4XPE4</accession>
<dbReference type="Proteomes" id="UP001597380">
    <property type="component" value="Unassembled WGS sequence"/>
</dbReference>
<organism evidence="2 3">
    <name type="scientific">Corallincola platygyrae</name>
    <dbReference type="NCBI Taxonomy" id="1193278"/>
    <lineage>
        <taxon>Bacteria</taxon>
        <taxon>Pseudomonadati</taxon>
        <taxon>Pseudomonadota</taxon>
        <taxon>Gammaproteobacteria</taxon>
        <taxon>Alteromonadales</taxon>
        <taxon>Psychromonadaceae</taxon>
        <taxon>Corallincola</taxon>
    </lineage>
</organism>
<dbReference type="EMBL" id="JBHUHT010000012">
    <property type="protein sequence ID" value="MFD2096308.1"/>
    <property type="molecule type" value="Genomic_DNA"/>
</dbReference>
<name>A0ABW4XPE4_9GAMM</name>
<keyword evidence="3" id="KW-1185">Reference proteome</keyword>
<evidence type="ECO:0000313" key="3">
    <source>
        <dbReference type="Proteomes" id="UP001597380"/>
    </source>
</evidence>
<dbReference type="Pfam" id="PF06062">
    <property type="entry name" value="UPF0231"/>
    <property type="match status" value="1"/>
</dbReference>
<reference evidence="3" key="1">
    <citation type="journal article" date="2019" name="Int. J. Syst. Evol. Microbiol.">
        <title>The Global Catalogue of Microorganisms (GCM) 10K type strain sequencing project: providing services to taxonomists for standard genome sequencing and annotation.</title>
        <authorList>
            <consortium name="The Broad Institute Genomics Platform"/>
            <consortium name="The Broad Institute Genome Sequencing Center for Infectious Disease"/>
            <person name="Wu L."/>
            <person name="Ma J."/>
        </authorList>
    </citation>
    <scope>NUCLEOTIDE SEQUENCE [LARGE SCALE GENOMIC DNA]</scope>
    <source>
        <strain evidence="3">CGMCC 1.10992</strain>
    </source>
</reference>
<evidence type="ECO:0000256" key="1">
    <source>
        <dbReference type="ARBA" id="ARBA00005367"/>
    </source>
</evidence>
<sequence>MDFQFVRDPITHQPIARLSMEQEALGQWLTEELAEDQVLLVELLRHAESVRQHKMVHWQHIGAESTLIMQEGGVELVPNHDGEIALTESESELSVTDWNSLTACGIEDFIHLLKAWQEYVIS</sequence>